<dbReference type="PROSITE" id="PS50110">
    <property type="entry name" value="RESPONSE_REGULATORY"/>
    <property type="match status" value="1"/>
</dbReference>
<comment type="catalytic activity">
    <reaction evidence="3">
        <text>2 GTP = 3',3'-c-di-GMP + 2 diphosphate</text>
        <dbReference type="Rhea" id="RHEA:24898"/>
        <dbReference type="ChEBI" id="CHEBI:33019"/>
        <dbReference type="ChEBI" id="CHEBI:37565"/>
        <dbReference type="ChEBI" id="CHEBI:58805"/>
        <dbReference type="EC" id="2.7.7.65"/>
    </reaction>
</comment>
<gene>
    <name evidence="7" type="ORF">OUO13_01005</name>
</gene>
<comment type="caution">
    <text evidence="7">The sequence shown here is derived from an EMBL/GenBank/DDBJ whole genome shotgun (WGS) entry which is preliminary data.</text>
</comment>
<evidence type="ECO:0000259" key="5">
    <source>
        <dbReference type="PROSITE" id="PS50110"/>
    </source>
</evidence>
<dbReference type="FunFam" id="3.30.70.270:FF:000001">
    <property type="entry name" value="Diguanylate cyclase domain protein"/>
    <property type="match status" value="1"/>
</dbReference>
<dbReference type="EC" id="2.7.7.65" evidence="2"/>
<evidence type="ECO:0000259" key="6">
    <source>
        <dbReference type="PROSITE" id="PS50887"/>
    </source>
</evidence>
<dbReference type="SMART" id="SM00267">
    <property type="entry name" value="GGDEF"/>
    <property type="match status" value="1"/>
</dbReference>
<name>A0A9X3EA47_9GAMM</name>
<feature type="domain" description="Response regulatory" evidence="5">
    <location>
        <begin position="6"/>
        <end position="122"/>
    </location>
</feature>
<evidence type="ECO:0000313" key="8">
    <source>
        <dbReference type="Proteomes" id="UP001150830"/>
    </source>
</evidence>
<protein>
    <recommendedName>
        <fullName evidence="2">diguanylate cyclase</fullName>
        <ecNumber evidence="2">2.7.7.65</ecNumber>
    </recommendedName>
</protein>
<dbReference type="GO" id="GO:0043709">
    <property type="term" value="P:cell adhesion involved in single-species biofilm formation"/>
    <property type="evidence" value="ECO:0007669"/>
    <property type="project" value="TreeGrafter"/>
</dbReference>
<dbReference type="InterPro" id="IPR001789">
    <property type="entry name" value="Sig_transdc_resp-reg_receiver"/>
</dbReference>
<dbReference type="Gene3D" id="3.40.50.2300">
    <property type="match status" value="1"/>
</dbReference>
<dbReference type="RefSeq" id="WP_283171983.1">
    <property type="nucleotide sequence ID" value="NZ_JAPNOA010000005.1"/>
</dbReference>
<dbReference type="InterPro" id="IPR043128">
    <property type="entry name" value="Rev_trsase/Diguanyl_cyclase"/>
</dbReference>
<dbReference type="PANTHER" id="PTHR45138:SF9">
    <property type="entry name" value="DIGUANYLATE CYCLASE DGCM-RELATED"/>
    <property type="match status" value="1"/>
</dbReference>
<dbReference type="SUPFAM" id="SSF55073">
    <property type="entry name" value="Nucleotide cyclase"/>
    <property type="match status" value="1"/>
</dbReference>
<dbReference type="AlphaFoldDB" id="A0A9X3EA47"/>
<keyword evidence="7" id="KW-0808">Transferase</keyword>
<sequence length="307" mass="34137">MHKQPLILVATPSLVVQSLLAELLRDCGDFVSLPSAERLLAWMDEPVPVPDLLILADDMPGLDLAAFLMRWRSHPATRSGQLVLMGEQSVAAEIEALNQGACQYLTVPLVPELVLARVLAVLRQQNELRLLRGLSHVDPLTGLANRRHFDEFMTSEWRWAQRHDSGIGVVMIDIDFFKKYNDRFGHQAGDECLCRVAHTLASGVNRSHDLVARYGGEEFAVIVPSLQADGVRVVAERLLQAVDALAIEHPDGQHGCLSISLGSSWCSPRNDSSHRSLIHEADQALYMAKHLGRHRHCRFGELMLDVT</sequence>
<dbReference type="Pfam" id="PF00990">
    <property type="entry name" value="GGDEF"/>
    <property type="match status" value="1"/>
</dbReference>
<dbReference type="EMBL" id="JAPNOA010000005">
    <property type="protein sequence ID" value="MCY0963764.1"/>
    <property type="molecule type" value="Genomic_DNA"/>
</dbReference>
<dbReference type="PROSITE" id="PS50887">
    <property type="entry name" value="GGDEF"/>
    <property type="match status" value="1"/>
</dbReference>
<keyword evidence="7" id="KW-0548">Nucleotidyltransferase</keyword>
<dbReference type="Proteomes" id="UP001150830">
    <property type="component" value="Unassembled WGS sequence"/>
</dbReference>
<dbReference type="SUPFAM" id="SSF52172">
    <property type="entry name" value="CheY-like"/>
    <property type="match status" value="1"/>
</dbReference>
<proteinExistence type="predicted"/>
<comment type="cofactor">
    <cofactor evidence="1">
        <name>Mg(2+)</name>
        <dbReference type="ChEBI" id="CHEBI:18420"/>
    </cofactor>
</comment>
<evidence type="ECO:0000256" key="2">
    <source>
        <dbReference type="ARBA" id="ARBA00012528"/>
    </source>
</evidence>
<accession>A0A9X3EA47</accession>
<dbReference type="InterPro" id="IPR050469">
    <property type="entry name" value="Diguanylate_Cyclase"/>
</dbReference>
<dbReference type="Gene3D" id="3.30.70.270">
    <property type="match status" value="1"/>
</dbReference>
<organism evidence="7 8">
    <name type="scientific">Parathalassolituus penaei</name>
    <dbReference type="NCBI Taxonomy" id="2997323"/>
    <lineage>
        <taxon>Bacteria</taxon>
        <taxon>Pseudomonadati</taxon>
        <taxon>Pseudomonadota</taxon>
        <taxon>Gammaproteobacteria</taxon>
        <taxon>Oceanospirillales</taxon>
        <taxon>Oceanospirillaceae</taxon>
        <taxon>Parathalassolituus</taxon>
    </lineage>
</organism>
<evidence type="ECO:0000256" key="1">
    <source>
        <dbReference type="ARBA" id="ARBA00001946"/>
    </source>
</evidence>
<dbReference type="InterPro" id="IPR000160">
    <property type="entry name" value="GGDEF_dom"/>
</dbReference>
<evidence type="ECO:0000256" key="3">
    <source>
        <dbReference type="ARBA" id="ARBA00034247"/>
    </source>
</evidence>
<dbReference type="GO" id="GO:0000160">
    <property type="term" value="P:phosphorelay signal transduction system"/>
    <property type="evidence" value="ECO:0007669"/>
    <property type="project" value="InterPro"/>
</dbReference>
<comment type="caution">
    <text evidence="4">Lacks conserved residue(s) required for the propagation of feature annotation.</text>
</comment>
<reference evidence="7" key="1">
    <citation type="submission" date="2022-11" db="EMBL/GenBank/DDBJ databases">
        <title>Parathalassolutuus dongxingensis gen. nov., sp. nov., a novel member of family Oceanospirillaceae isolated from a coastal shrimp pond in Guangxi, China.</title>
        <authorList>
            <person name="Chen H."/>
        </authorList>
    </citation>
    <scope>NUCLEOTIDE SEQUENCE</scope>
    <source>
        <strain evidence="7">G-43</strain>
    </source>
</reference>
<dbReference type="GO" id="GO:1902201">
    <property type="term" value="P:negative regulation of bacterial-type flagellum-dependent cell motility"/>
    <property type="evidence" value="ECO:0007669"/>
    <property type="project" value="TreeGrafter"/>
</dbReference>
<evidence type="ECO:0000256" key="4">
    <source>
        <dbReference type="PROSITE-ProRule" id="PRU00169"/>
    </source>
</evidence>
<feature type="domain" description="GGDEF" evidence="6">
    <location>
        <begin position="165"/>
        <end position="301"/>
    </location>
</feature>
<dbReference type="CDD" id="cd01949">
    <property type="entry name" value="GGDEF"/>
    <property type="match status" value="1"/>
</dbReference>
<dbReference type="InterPro" id="IPR029787">
    <property type="entry name" value="Nucleotide_cyclase"/>
</dbReference>
<dbReference type="GO" id="GO:0005886">
    <property type="term" value="C:plasma membrane"/>
    <property type="evidence" value="ECO:0007669"/>
    <property type="project" value="TreeGrafter"/>
</dbReference>
<dbReference type="NCBIfam" id="TIGR00254">
    <property type="entry name" value="GGDEF"/>
    <property type="match status" value="1"/>
</dbReference>
<dbReference type="GO" id="GO:0052621">
    <property type="term" value="F:diguanylate cyclase activity"/>
    <property type="evidence" value="ECO:0007669"/>
    <property type="project" value="UniProtKB-EC"/>
</dbReference>
<keyword evidence="8" id="KW-1185">Reference proteome</keyword>
<dbReference type="InterPro" id="IPR011006">
    <property type="entry name" value="CheY-like_superfamily"/>
</dbReference>
<evidence type="ECO:0000313" key="7">
    <source>
        <dbReference type="EMBL" id="MCY0963764.1"/>
    </source>
</evidence>
<dbReference type="PANTHER" id="PTHR45138">
    <property type="entry name" value="REGULATORY COMPONENTS OF SENSORY TRANSDUCTION SYSTEM"/>
    <property type="match status" value="1"/>
</dbReference>